<dbReference type="NCBIfam" id="TIGR03033">
    <property type="entry name" value="phage_rel_nuc"/>
    <property type="match status" value="1"/>
</dbReference>
<evidence type="ECO:0000313" key="3">
    <source>
        <dbReference type="Proteomes" id="UP000515743"/>
    </source>
</evidence>
<evidence type="ECO:0000259" key="1">
    <source>
        <dbReference type="Pfam" id="PF09588"/>
    </source>
</evidence>
<dbReference type="Gene3D" id="3.90.320.10">
    <property type="match status" value="1"/>
</dbReference>
<organism evidence="2 3">
    <name type="scientific">Corynebacterium incognita</name>
    <dbReference type="NCBI Taxonomy" id="2754725"/>
    <lineage>
        <taxon>Bacteria</taxon>
        <taxon>Bacillati</taxon>
        <taxon>Actinomycetota</taxon>
        <taxon>Actinomycetes</taxon>
        <taxon>Mycobacteriales</taxon>
        <taxon>Corynebacteriaceae</taxon>
        <taxon>Corynebacterium</taxon>
    </lineage>
</organism>
<dbReference type="Proteomes" id="UP000515743">
    <property type="component" value="Chromosome"/>
</dbReference>
<keyword evidence="3" id="KW-1185">Reference proteome</keyword>
<dbReference type="InterPro" id="IPR011335">
    <property type="entry name" value="Restrct_endonuc-II-like"/>
</dbReference>
<dbReference type="SUPFAM" id="SSF52980">
    <property type="entry name" value="Restriction endonuclease-like"/>
    <property type="match status" value="1"/>
</dbReference>
<gene>
    <name evidence="2" type="ORF">H0194_04775</name>
</gene>
<dbReference type="EMBL" id="CP059404">
    <property type="protein sequence ID" value="QNE90294.1"/>
    <property type="molecule type" value="Genomic_DNA"/>
</dbReference>
<reference evidence="2 3" key="1">
    <citation type="submission" date="2020-07" db="EMBL/GenBank/DDBJ databases">
        <title>Complete genome and description of Corynebacterium incognita strain Marseille-Q3630 sp. nov.</title>
        <authorList>
            <person name="Boxberger M."/>
        </authorList>
    </citation>
    <scope>NUCLEOTIDE SEQUENCE [LARGE SCALE GENOMIC DNA]</scope>
    <source>
        <strain evidence="2 3">Marseille-Q3630</strain>
    </source>
</reference>
<name>A0A7G7CRS8_9CORY</name>
<dbReference type="AlphaFoldDB" id="A0A7G7CRS8"/>
<sequence>MQDNTFGKLPATNSRAEWLQQRQEGIGSSDASAIAGMSAFESAYSLWHVKTGRAPLDPPVSESLERLREWGNRLEPVILEATADYLGMPITKPEVGYYNLEHPWLRANLDGITADERICEFKTAHGQQARKWDGQIADHAEIQVHHAGLVTGITHAVVAALIGGNDFRVYEIELNPRIQEMLFDMEEKFWHCVETDTPPDVDGHARTLEALTREWANRPGSREVPPEQVQDLHAEWLEAIEREKQAKQDVNRLKAQFTSLMDGHETLSSDRRIWAKVRRGRVNTTRLEHEHPNIAKEVTRLEPTIDTKALKAQHPDIYKQMQSVSIQPVKEH</sequence>
<dbReference type="RefSeq" id="WP_185176667.1">
    <property type="nucleotide sequence ID" value="NZ_CP059404.1"/>
</dbReference>
<evidence type="ECO:0000313" key="2">
    <source>
        <dbReference type="EMBL" id="QNE90294.1"/>
    </source>
</evidence>
<protein>
    <submittedName>
        <fullName evidence="2">YqaJ viral recombinase family protein</fullName>
    </submittedName>
</protein>
<proteinExistence type="predicted"/>
<dbReference type="InterPro" id="IPR011604">
    <property type="entry name" value="PDDEXK-like_dom_sf"/>
</dbReference>
<dbReference type="Pfam" id="PF09588">
    <property type="entry name" value="YqaJ"/>
    <property type="match status" value="1"/>
</dbReference>
<accession>A0A7G7CRS8</accession>
<dbReference type="KEGG" id="cik:H0194_04775"/>
<dbReference type="InterPro" id="IPR017482">
    <property type="entry name" value="Lambda-type_endonuclease"/>
</dbReference>
<feature type="domain" description="YqaJ viral recombinase" evidence="1">
    <location>
        <begin position="17"/>
        <end position="153"/>
    </location>
</feature>
<dbReference type="InterPro" id="IPR019080">
    <property type="entry name" value="YqaJ_viral_recombinase"/>
</dbReference>